<dbReference type="GO" id="GO:0004497">
    <property type="term" value="F:monooxygenase activity"/>
    <property type="evidence" value="ECO:0007669"/>
    <property type="project" value="UniProtKB-KW"/>
</dbReference>
<keyword evidence="5 9" id="KW-0560">Oxidoreductase</keyword>
<dbReference type="PANTHER" id="PTHR24292:SF102">
    <property type="entry name" value="CYTOCHROME P450 FAMILY-RELATED"/>
    <property type="match status" value="1"/>
</dbReference>
<keyword evidence="11" id="KW-1185">Reference proteome</keyword>
<evidence type="ECO:0000313" key="10">
    <source>
        <dbReference type="EMBL" id="KAK5979235.1"/>
    </source>
</evidence>
<dbReference type="Gene3D" id="1.10.630.10">
    <property type="entry name" value="Cytochrome P450"/>
    <property type="match status" value="1"/>
</dbReference>
<dbReference type="SUPFAM" id="SSF48264">
    <property type="entry name" value="Cytochrome P450"/>
    <property type="match status" value="1"/>
</dbReference>
<keyword evidence="6 8" id="KW-0408">Iron</keyword>
<feature type="binding site" description="axial binding residue" evidence="8">
    <location>
        <position position="373"/>
    </location>
    <ligand>
        <name>heme</name>
        <dbReference type="ChEBI" id="CHEBI:30413"/>
    </ligand>
    <ligandPart>
        <name>Fe</name>
        <dbReference type="ChEBI" id="CHEBI:18248"/>
    </ligandPart>
</feature>
<dbReference type="PROSITE" id="PS00086">
    <property type="entry name" value="CYTOCHROME_P450"/>
    <property type="match status" value="1"/>
</dbReference>
<dbReference type="InterPro" id="IPR001128">
    <property type="entry name" value="Cyt_P450"/>
</dbReference>
<evidence type="ECO:0000256" key="7">
    <source>
        <dbReference type="ARBA" id="ARBA00023033"/>
    </source>
</evidence>
<accession>A0AAN8FMV2</accession>
<dbReference type="PANTHER" id="PTHR24292">
    <property type="entry name" value="CYTOCHROME P450"/>
    <property type="match status" value="1"/>
</dbReference>
<protein>
    <submittedName>
        <fullName evidence="10">Unspecific monooxygenase</fullName>
    </submittedName>
</protein>
<feature type="non-terminal residue" evidence="10">
    <location>
        <position position="403"/>
    </location>
</feature>
<dbReference type="InterPro" id="IPR050476">
    <property type="entry name" value="Insect_CytP450_Detox"/>
</dbReference>
<comment type="caution">
    <text evidence="10">The sequence shown here is derived from an EMBL/GenBank/DDBJ whole genome shotgun (WGS) entry which is preliminary data.</text>
</comment>
<sequence length="403" mass="46286">MYELTDMGKPVALVLQEWTKIYGKVYGIQEGLRRTLVISDVEMVHELFMTKFDYFHGRKSSVISGDVNNDPRVHLFESQGIRPTVESSALALMEFFEKEADRKAFDIYPFYKEFTLDVIYRVAMGQNGSRLFVDKEKFLAVDTLFHRSLRHPVLFLASSIAPSNPLLRALYCRPRMAKRSAENDEHQEPTDFIDLLLDARAEEEFDNTAEFSKAGVQVMKRLTREEIAAQCFVFLVAGFDTAAGSLAFCTYLLAKNPNIQKNLQEEIDEYCNKESINYETLVSMKYLDAVIREALRMYPLATFANSRRCMKSTTLGGIPIEEGEYVAVDTMSLHFDREIWGNDADVFRPERWIESSERPSAAFLAFGFGPRQCIGMRLANMEQKLVLAHLLQRYHIVETEDTE</sequence>
<gene>
    <name evidence="10" type="ORF">GCK32_012318</name>
</gene>
<reference evidence="10 11" key="1">
    <citation type="submission" date="2019-10" db="EMBL/GenBank/DDBJ databases">
        <title>Assembly and Annotation for the nematode Trichostrongylus colubriformis.</title>
        <authorList>
            <person name="Martin J."/>
        </authorList>
    </citation>
    <scope>NUCLEOTIDE SEQUENCE [LARGE SCALE GENOMIC DNA]</scope>
    <source>
        <strain evidence="10">G859</strain>
        <tissue evidence="10">Whole worm</tissue>
    </source>
</reference>
<keyword evidence="3 8" id="KW-0349">Heme</keyword>
<keyword evidence="4 8" id="KW-0479">Metal-binding</keyword>
<dbReference type="GO" id="GO:0016705">
    <property type="term" value="F:oxidoreductase activity, acting on paired donors, with incorporation or reduction of molecular oxygen"/>
    <property type="evidence" value="ECO:0007669"/>
    <property type="project" value="InterPro"/>
</dbReference>
<dbReference type="PRINTS" id="PR00385">
    <property type="entry name" value="P450"/>
</dbReference>
<organism evidence="10 11">
    <name type="scientific">Trichostrongylus colubriformis</name>
    <name type="common">Black scour worm</name>
    <dbReference type="NCBI Taxonomy" id="6319"/>
    <lineage>
        <taxon>Eukaryota</taxon>
        <taxon>Metazoa</taxon>
        <taxon>Ecdysozoa</taxon>
        <taxon>Nematoda</taxon>
        <taxon>Chromadorea</taxon>
        <taxon>Rhabditida</taxon>
        <taxon>Rhabditina</taxon>
        <taxon>Rhabditomorpha</taxon>
        <taxon>Strongyloidea</taxon>
        <taxon>Trichostrongylidae</taxon>
        <taxon>Trichostrongylus</taxon>
    </lineage>
</organism>
<evidence type="ECO:0000256" key="8">
    <source>
        <dbReference type="PIRSR" id="PIRSR602401-1"/>
    </source>
</evidence>
<evidence type="ECO:0000256" key="9">
    <source>
        <dbReference type="RuleBase" id="RU000461"/>
    </source>
</evidence>
<evidence type="ECO:0000256" key="3">
    <source>
        <dbReference type="ARBA" id="ARBA00022617"/>
    </source>
</evidence>
<dbReference type="AlphaFoldDB" id="A0AAN8FMV2"/>
<dbReference type="Pfam" id="PF00067">
    <property type="entry name" value="p450"/>
    <property type="match status" value="1"/>
</dbReference>
<dbReference type="GO" id="GO:0020037">
    <property type="term" value="F:heme binding"/>
    <property type="evidence" value="ECO:0007669"/>
    <property type="project" value="InterPro"/>
</dbReference>
<comment type="similarity">
    <text evidence="2 9">Belongs to the cytochrome P450 family.</text>
</comment>
<evidence type="ECO:0000256" key="6">
    <source>
        <dbReference type="ARBA" id="ARBA00023004"/>
    </source>
</evidence>
<dbReference type="Proteomes" id="UP001331761">
    <property type="component" value="Unassembled WGS sequence"/>
</dbReference>
<proteinExistence type="inferred from homology"/>
<keyword evidence="7 9" id="KW-0503">Monooxygenase</keyword>
<dbReference type="InterPro" id="IPR002401">
    <property type="entry name" value="Cyt_P450_E_grp-I"/>
</dbReference>
<dbReference type="InterPro" id="IPR036396">
    <property type="entry name" value="Cyt_P450_sf"/>
</dbReference>
<evidence type="ECO:0000256" key="4">
    <source>
        <dbReference type="ARBA" id="ARBA00022723"/>
    </source>
</evidence>
<evidence type="ECO:0000256" key="1">
    <source>
        <dbReference type="ARBA" id="ARBA00001971"/>
    </source>
</evidence>
<dbReference type="InterPro" id="IPR017972">
    <property type="entry name" value="Cyt_P450_CS"/>
</dbReference>
<evidence type="ECO:0000313" key="11">
    <source>
        <dbReference type="Proteomes" id="UP001331761"/>
    </source>
</evidence>
<dbReference type="EMBL" id="WIXE01008519">
    <property type="protein sequence ID" value="KAK5979235.1"/>
    <property type="molecule type" value="Genomic_DNA"/>
</dbReference>
<dbReference type="GO" id="GO:0005506">
    <property type="term" value="F:iron ion binding"/>
    <property type="evidence" value="ECO:0007669"/>
    <property type="project" value="InterPro"/>
</dbReference>
<comment type="cofactor">
    <cofactor evidence="1 8">
        <name>heme</name>
        <dbReference type="ChEBI" id="CHEBI:30413"/>
    </cofactor>
</comment>
<evidence type="ECO:0000256" key="2">
    <source>
        <dbReference type="ARBA" id="ARBA00010617"/>
    </source>
</evidence>
<dbReference type="PRINTS" id="PR00463">
    <property type="entry name" value="EP450I"/>
</dbReference>
<name>A0AAN8FMV2_TRICO</name>
<evidence type="ECO:0000256" key="5">
    <source>
        <dbReference type="ARBA" id="ARBA00023002"/>
    </source>
</evidence>